<keyword evidence="3" id="KW-1185">Reference proteome</keyword>
<sequence length="258" mass="27463">MTSFLGSSAAKAKRWATIDKAKKKAANILFEQYKVDSPNGLKQPKVTAITEPETSTENPGATHAGSDAQPQDPGTDVTTTTIPGILSTPTDNEGGASETTEVSNEETVPDDANKTDLASRISTDLQSGEYRDAASQASKEVDQTVIIAQSSASGQGPAASAASNFNLRDAPVIDFGEVARFNPASRASDPKDGNSVPVDSKLAEKLSHLKDTSKYPLKTLLRMGRKWDTVITNDFQMTIDSNATFYEYRITGIPASES</sequence>
<evidence type="ECO:0000313" key="2">
    <source>
        <dbReference type="EMBL" id="CAG5164826.1"/>
    </source>
</evidence>
<reference evidence="2" key="1">
    <citation type="submission" date="2021-05" db="EMBL/GenBank/DDBJ databases">
        <authorList>
            <person name="Stam R."/>
        </authorList>
    </citation>
    <scope>NUCLEOTIDE SEQUENCE</scope>
    <source>
        <strain evidence="2">CS162</strain>
    </source>
</reference>
<accession>A0A8J2N181</accession>
<dbReference type="GeneID" id="67018623"/>
<dbReference type="Proteomes" id="UP000676310">
    <property type="component" value="Unassembled WGS sequence"/>
</dbReference>
<dbReference type="RefSeq" id="XP_043170261.1">
    <property type="nucleotide sequence ID" value="XM_043314326.1"/>
</dbReference>
<feature type="compositionally biased region" description="Polar residues" evidence="1">
    <location>
        <begin position="76"/>
        <end position="91"/>
    </location>
</feature>
<organism evidence="2 3">
    <name type="scientific">Alternaria atra</name>
    <dbReference type="NCBI Taxonomy" id="119953"/>
    <lineage>
        <taxon>Eukaryota</taxon>
        <taxon>Fungi</taxon>
        <taxon>Dikarya</taxon>
        <taxon>Ascomycota</taxon>
        <taxon>Pezizomycotina</taxon>
        <taxon>Dothideomycetes</taxon>
        <taxon>Pleosporomycetidae</taxon>
        <taxon>Pleosporales</taxon>
        <taxon>Pleosporineae</taxon>
        <taxon>Pleosporaceae</taxon>
        <taxon>Alternaria</taxon>
        <taxon>Alternaria sect. Ulocladioides</taxon>
    </lineage>
</organism>
<evidence type="ECO:0000313" key="3">
    <source>
        <dbReference type="Proteomes" id="UP000676310"/>
    </source>
</evidence>
<dbReference type="OrthoDB" id="10667854at2759"/>
<evidence type="ECO:0000256" key="1">
    <source>
        <dbReference type="SAM" id="MobiDB-lite"/>
    </source>
</evidence>
<dbReference type="AlphaFoldDB" id="A0A8J2N181"/>
<dbReference type="EMBL" id="CAJRGZ010000019">
    <property type="protein sequence ID" value="CAG5164826.1"/>
    <property type="molecule type" value="Genomic_DNA"/>
</dbReference>
<protein>
    <submittedName>
        <fullName evidence="2">Uncharacterized protein</fullName>
    </submittedName>
</protein>
<proteinExistence type="predicted"/>
<comment type="caution">
    <text evidence="2">The sequence shown here is derived from an EMBL/GenBank/DDBJ whole genome shotgun (WGS) entry which is preliminary data.</text>
</comment>
<gene>
    <name evidence="2" type="ORF">ALTATR162_LOCUS6704</name>
</gene>
<feature type="region of interest" description="Disordered" evidence="1">
    <location>
        <begin position="32"/>
        <end position="116"/>
    </location>
</feature>
<name>A0A8J2N181_9PLEO</name>